<dbReference type="GO" id="GO:0006935">
    <property type="term" value="P:chemotaxis"/>
    <property type="evidence" value="ECO:0007669"/>
    <property type="project" value="UniProtKB-KW"/>
</dbReference>
<dbReference type="Gene3D" id="3.40.1550.10">
    <property type="entry name" value="CheC-like"/>
    <property type="match status" value="1"/>
</dbReference>
<dbReference type="SUPFAM" id="SSF52172">
    <property type="entry name" value="CheY-like"/>
    <property type="match status" value="1"/>
</dbReference>
<accession>A0A369KTX0</accession>
<keyword evidence="5" id="KW-1185">Reference proteome</keyword>
<dbReference type="InterPro" id="IPR028051">
    <property type="entry name" value="CheX-like_dom"/>
</dbReference>
<evidence type="ECO:0000256" key="1">
    <source>
        <dbReference type="ARBA" id="ARBA00022500"/>
    </source>
</evidence>
<dbReference type="InterPro" id="IPR011006">
    <property type="entry name" value="CheY-like_superfamily"/>
</dbReference>
<reference evidence="4" key="1">
    <citation type="submission" date="2018-04" db="EMBL/GenBank/DDBJ databases">
        <title>Draft genome sequence of the Candidatus Spirobacillus cienkowskii, a pathogen of freshwater Daphnia species, reconstructed from hemolymph metagenomic reads.</title>
        <authorList>
            <person name="Bresciani L."/>
            <person name="Lemos L.N."/>
            <person name="Wale N."/>
            <person name="Lin J.Y."/>
            <person name="Fernandes G.R."/>
            <person name="Duffy M.A."/>
            <person name="Rodrigues J.M."/>
        </authorList>
    </citation>
    <scope>NUCLEOTIDE SEQUENCE [LARGE SCALE GENOMIC DNA]</scope>
    <source>
        <strain evidence="4">Binning01</strain>
    </source>
</reference>
<dbReference type="Pfam" id="PF13690">
    <property type="entry name" value="CheX"/>
    <property type="match status" value="1"/>
</dbReference>
<dbReference type="PROSITE" id="PS50110">
    <property type="entry name" value="RESPONSE_REGULATORY"/>
    <property type="match status" value="1"/>
</dbReference>
<dbReference type="PANTHER" id="PTHR39452:SF1">
    <property type="entry name" value="CHEY-P PHOSPHATASE CHEX"/>
    <property type="match status" value="1"/>
</dbReference>
<dbReference type="GO" id="GO:0000160">
    <property type="term" value="P:phosphorelay signal transduction system"/>
    <property type="evidence" value="ECO:0007669"/>
    <property type="project" value="InterPro"/>
</dbReference>
<dbReference type="EMBL" id="QOVW01000005">
    <property type="protein sequence ID" value="RDB37208.1"/>
    <property type="molecule type" value="Genomic_DNA"/>
</dbReference>
<dbReference type="Proteomes" id="UP000253934">
    <property type="component" value="Unassembled WGS sequence"/>
</dbReference>
<evidence type="ECO:0000259" key="3">
    <source>
        <dbReference type="PROSITE" id="PS50110"/>
    </source>
</evidence>
<evidence type="ECO:0000313" key="4">
    <source>
        <dbReference type="EMBL" id="RDB37208.1"/>
    </source>
</evidence>
<keyword evidence="2" id="KW-0597">Phosphoprotein</keyword>
<dbReference type="CDD" id="cd17906">
    <property type="entry name" value="CheX"/>
    <property type="match status" value="1"/>
</dbReference>
<feature type="modified residue" description="4-aspartylphosphate" evidence="2">
    <location>
        <position position="52"/>
    </location>
</feature>
<dbReference type="Gene3D" id="3.40.50.2300">
    <property type="match status" value="1"/>
</dbReference>
<evidence type="ECO:0000313" key="5">
    <source>
        <dbReference type="Proteomes" id="UP000253934"/>
    </source>
</evidence>
<gene>
    <name evidence="4" type="ORF">DCC88_01230</name>
</gene>
<dbReference type="SMART" id="SM00448">
    <property type="entry name" value="REC"/>
    <property type="match status" value="1"/>
</dbReference>
<dbReference type="PANTHER" id="PTHR39452">
    <property type="entry name" value="CHEY-P PHOSPHATASE CHEX"/>
    <property type="match status" value="1"/>
</dbReference>
<dbReference type="Pfam" id="PF00072">
    <property type="entry name" value="Response_reg"/>
    <property type="match status" value="1"/>
</dbReference>
<dbReference type="SUPFAM" id="SSF103039">
    <property type="entry name" value="CheC-like"/>
    <property type="match status" value="1"/>
</dbReference>
<organism evidence="4 5">
    <name type="scientific">Spirobacillus cienkowskii</name>
    <dbReference type="NCBI Taxonomy" id="495820"/>
    <lineage>
        <taxon>Bacteria</taxon>
        <taxon>Pseudomonadati</taxon>
        <taxon>Bdellovibrionota</taxon>
        <taxon>Oligoflexia</taxon>
        <taxon>Silvanigrellales</taxon>
        <taxon>Spirobacillus</taxon>
    </lineage>
</organism>
<dbReference type="InterPro" id="IPR038756">
    <property type="entry name" value="CheX-like"/>
</dbReference>
<dbReference type="InterPro" id="IPR001789">
    <property type="entry name" value="Sig_transdc_resp-reg_receiver"/>
</dbReference>
<feature type="domain" description="Response regulatory" evidence="3">
    <location>
        <begin position="3"/>
        <end position="119"/>
    </location>
</feature>
<sequence>MAKLFIAESSKKSIENLSRFLTNDGHEAYFFDNSKPIQEVLNESKFDLAIIDQNFKELSGFDLVSHFIKNQKNANTHIVVTTSSPNKDDLNKFSALGINHLFIKPYRYKLLSDKIKYAINPNKNDHGAFEPEILKIFLESTIHIFDSMGRISIVAGRPFLKSGNQSLSEVSAVIGLSSPQIKGSMSINVTKKILIACIYRMLGPDAKADDTAIADICGELCNQIMGRAKQKFLKKKSMSFEITVPTILADPMHILDYKSNSPVLVIPFLFEKIAGIYVEFCLEINDSYEPVAPEKLQVVVEEGELILF</sequence>
<keyword evidence="1" id="KW-0145">Chemotaxis</keyword>
<protein>
    <submittedName>
        <fullName evidence="4">Response regulator</fullName>
    </submittedName>
</protein>
<dbReference type="AlphaFoldDB" id="A0A369KTX0"/>
<evidence type="ECO:0000256" key="2">
    <source>
        <dbReference type="PROSITE-ProRule" id="PRU00169"/>
    </source>
</evidence>
<dbReference type="InterPro" id="IPR028976">
    <property type="entry name" value="CheC-like_sf"/>
</dbReference>
<comment type="caution">
    <text evidence="4">The sequence shown here is derived from an EMBL/GenBank/DDBJ whole genome shotgun (WGS) entry which is preliminary data.</text>
</comment>
<name>A0A369KTX0_9BACT</name>
<proteinExistence type="predicted"/>